<feature type="transmembrane region" description="Helical" evidence="1">
    <location>
        <begin position="37"/>
        <end position="54"/>
    </location>
</feature>
<feature type="transmembrane region" description="Helical" evidence="1">
    <location>
        <begin position="60"/>
        <end position="78"/>
    </location>
</feature>
<protein>
    <submittedName>
        <fullName evidence="2">Uncharacterized protein</fullName>
    </submittedName>
</protein>
<feature type="transmembrane region" description="Helical" evidence="1">
    <location>
        <begin position="127"/>
        <end position="146"/>
    </location>
</feature>
<gene>
    <name evidence="2" type="ORF">MU0050_004634</name>
</gene>
<evidence type="ECO:0000313" key="2">
    <source>
        <dbReference type="EMBL" id="CAJ1587136.1"/>
    </source>
</evidence>
<keyword evidence="1" id="KW-1133">Transmembrane helix</keyword>
<accession>A0ABM9MK34</accession>
<dbReference type="EMBL" id="OY726395">
    <property type="protein sequence ID" value="CAJ1587136.1"/>
    <property type="molecule type" value="Genomic_DNA"/>
</dbReference>
<keyword evidence="1" id="KW-0472">Membrane</keyword>
<feature type="transmembrane region" description="Helical" evidence="1">
    <location>
        <begin position="6"/>
        <end position="28"/>
    </location>
</feature>
<dbReference type="Proteomes" id="UP001190466">
    <property type="component" value="Chromosome"/>
</dbReference>
<evidence type="ECO:0000313" key="3">
    <source>
        <dbReference type="Proteomes" id="UP001190466"/>
    </source>
</evidence>
<evidence type="ECO:0000256" key="1">
    <source>
        <dbReference type="SAM" id="Phobius"/>
    </source>
</evidence>
<name>A0ABM9MK34_9MYCO</name>
<organism evidence="2 3">
    <name type="scientific">[Mycobacterium] wendilense</name>
    <dbReference type="NCBI Taxonomy" id="3064284"/>
    <lineage>
        <taxon>Bacteria</taxon>
        <taxon>Bacillati</taxon>
        <taxon>Actinomycetota</taxon>
        <taxon>Actinomycetes</taxon>
        <taxon>Mycobacteriales</taxon>
        <taxon>Mycobacteriaceae</taxon>
        <taxon>Mycolicibacter</taxon>
    </lineage>
</organism>
<keyword evidence="3" id="KW-1185">Reference proteome</keyword>
<keyword evidence="1" id="KW-0812">Transmembrane</keyword>
<feature type="transmembrane region" description="Helical" evidence="1">
    <location>
        <begin position="181"/>
        <end position="204"/>
    </location>
</feature>
<sequence length="230" mass="25131">MAIQGWTAVAYWVGAGIILVGMVGGAFLPERRHQRRVYWYSWLVGGTLLVVILSGGELRWTVAFALPLALLAVAIAYFKSPYIKIGGKIYAASLENRQPDPPREGEPAADPVPWPEDSYGHLTPATVWWTLAVFLTAVAVMVVDLGWTSRSVWAAGVTVLFFGSVGIADGRGRFPRFRRQYAPAVVAFLVSIPMFMAPTALYLLTYELGRLLPATSRTTAESASPSTELR</sequence>
<feature type="transmembrane region" description="Helical" evidence="1">
    <location>
        <begin position="152"/>
        <end position="169"/>
    </location>
</feature>
<reference evidence="2 3" key="1">
    <citation type="submission" date="2023-08" db="EMBL/GenBank/DDBJ databases">
        <authorList>
            <person name="Folkvardsen B D."/>
            <person name="Norman A."/>
        </authorList>
    </citation>
    <scope>NUCLEOTIDE SEQUENCE [LARGE SCALE GENOMIC DNA]</scope>
    <source>
        <strain evidence="2 3">Mu0050</strain>
    </source>
</reference>
<dbReference type="RefSeq" id="WP_316512941.1">
    <property type="nucleotide sequence ID" value="NZ_OY726395.1"/>
</dbReference>
<proteinExistence type="predicted"/>